<evidence type="ECO:0000259" key="4">
    <source>
        <dbReference type="SMART" id="SM00062"/>
    </source>
</evidence>
<dbReference type="RefSeq" id="WP_212533957.1">
    <property type="nucleotide sequence ID" value="NZ_JAGSOG010000476.1"/>
</dbReference>
<feature type="domain" description="Solute-binding protein family 3/N-terminal" evidence="4">
    <location>
        <begin position="33"/>
        <end position="255"/>
    </location>
</feature>
<keyword evidence="6" id="KW-1185">Reference proteome</keyword>
<dbReference type="PANTHER" id="PTHR30085">
    <property type="entry name" value="AMINO ACID ABC TRANSPORTER PERMEASE"/>
    <property type="match status" value="1"/>
</dbReference>
<dbReference type="SMART" id="SM00062">
    <property type="entry name" value="PBPb"/>
    <property type="match status" value="1"/>
</dbReference>
<evidence type="ECO:0000256" key="3">
    <source>
        <dbReference type="ARBA" id="ARBA00022729"/>
    </source>
</evidence>
<proteinExistence type="inferred from homology"/>
<comment type="similarity">
    <text evidence="1">Belongs to the bacterial solute-binding protein 3 family.</text>
</comment>
<keyword evidence="3" id="KW-0732">Signal</keyword>
<dbReference type="GO" id="GO:0006865">
    <property type="term" value="P:amino acid transport"/>
    <property type="evidence" value="ECO:0007669"/>
    <property type="project" value="TreeGrafter"/>
</dbReference>
<dbReference type="PANTHER" id="PTHR30085:SF6">
    <property type="entry name" value="ABC TRANSPORTER GLUTAMINE-BINDING PROTEIN GLNH"/>
    <property type="match status" value="1"/>
</dbReference>
<keyword evidence="2" id="KW-0813">Transport</keyword>
<dbReference type="InterPro" id="IPR051455">
    <property type="entry name" value="Bact_solute-bind_prot3"/>
</dbReference>
<organism evidence="5 6">
    <name type="scientific">Actinospica durhamensis</name>
    <dbReference type="NCBI Taxonomy" id="1508375"/>
    <lineage>
        <taxon>Bacteria</taxon>
        <taxon>Bacillati</taxon>
        <taxon>Actinomycetota</taxon>
        <taxon>Actinomycetes</taxon>
        <taxon>Catenulisporales</taxon>
        <taxon>Actinospicaceae</taxon>
        <taxon>Actinospica</taxon>
    </lineage>
</organism>
<dbReference type="Gene3D" id="3.40.190.10">
    <property type="entry name" value="Periplasmic binding protein-like II"/>
    <property type="match status" value="2"/>
</dbReference>
<reference evidence="5" key="1">
    <citation type="submission" date="2021-04" db="EMBL/GenBank/DDBJ databases">
        <title>Genome based classification of Actinospica acidithermotolerans sp. nov., an actinobacterium isolated from an Indonesian hot spring.</title>
        <authorList>
            <person name="Kusuma A.B."/>
            <person name="Putra K.E."/>
            <person name="Nafisah S."/>
            <person name="Loh J."/>
            <person name="Nouioui I."/>
            <person name="Goodfellow M."/>
        </authorList>
    </citation>
    <scope>NUCLEOTIDE SEQUENCE</scope>
    <source>
        <strain evidence="5">CSCA 57</strain>
    </source>
</reference>
<name>A0A941EYL4_9ACTN</name>
<dbReference type="Proteomes" id="UP000675781">
    <property type="component" value="Unassembled WGS sequence"/>
</dbReference>
<evidence type="ECO:0000313" key="6">
    <source>
        <dbReference type="Proteomes" id="UP000675781"/>
    </source>
</evidence>
<evidence type="ECO:0000256" key="1">
    <source>
        <dbReference type="ARBA" id="ARBA00010333"/>
    </source>
</evidence>
<comment type="caution">
    <text evidence="5">The sequence shown here is derived from an EMBL/GenBank/DDBJ whole genome shotgun (WGS) entry which is preliminary data.</text>
</comment>
<dbReference type="EMBL" id="JAGSOG010000476">
    <property type="protein sequence ID" value="MBR7839526.1"/>
    <property type="molecule type" value="Genomic_DNA"/>
</dbReference>
<evidence type="ECO:0000313" key="5">
    <source>
        <dbReference type="EMBL" id="MBR7839526.1"/>
    </source>
</evidence>
<accession>A0A941EYL4</accession>
<evidence type="ECO:0000256" key="2">
    <source>
        <dbReference type="ARBA" id="ARBA00022448"/>
    </source>
</evidence>
<dbReference type="SUPFAM" id="SSF53850">
    <property type="entry name" value="Periplasmic binding protein-like II"/>
    <property type="match status" value="1"/>
</dbReference>
<dbReference type="AlphaFoldDB" id="A0A941EYL4"/>
<dbReference type="GO" id="GO:0030288">
    <property type="term" value="C:outer membrane-bounded periplasmic space"/>
    <property type="evidence" value="ECO:0007669"/>
    <property type="project" value="TreeGrafter"/>
</dbReference>
<sequence length="270" mass="28815">MATTGDFPVDAAASLPESPTWMAMKARNDNAGQIIIGVKADQPGLGEFSAASNSYSGFDILIARLVAAGLGFTADQIQFTTVASQDRETELENKTVDLIVASYSYTPARAKLVYFAGPYFTTPEAILVAKSDNQITGLSSITPDTDVCEVSNSTKVANVTLDKPPVVRNTYSECVTAVKSGEAQLVYTDYALLVGYLNQDPNDLRVINTNASTQYYGIGMPYGDNALRQGIDTILSTAVANGTWRAIFNSTLGPEGLTLELPDVGRWPSS</sequence>
<dbReference type="Pfam" id="PF00497">
    <property type="entry name" value="SBP_bac_3"/>
    <property type="match status" value="1"/>
</dbReference>
<dbReference type="GO" id="GO:0005576">
    <property type="term" value="C:extracellular region"/>
    <property type="evidence" value="ECO:0007669"/>
    <property type="project" value="TreeGrafter"/>
</dbReference>
<protein>
    <submittedName>
        <fullName evidence="5">Transporter substrate-binding domain-containing protein</fullName>
    </submittedName>
</protein>
<gene>
    <name evidence="5" type="ORF">KDL01_40095</name>
</gene>
<dbReference type="InterPro" id="IPR001638">
    <property type="entry name" value="Solute-binding_3/MltF_N"/>
</dbReference>